<dbReference type="FunFam" id="1.10.132.130:FF:000001">
    <property type="entry name" value="Vacuolar-processing enzyme beta-isozyme"/>
    <property type="match status" value="1"/>
</dbReference>
<feature type="signal peptide" evidence="8">
    <location>
        <begin position="1"/>
        <end position="24"/>
    </location>
</feature>
<comment type="catalytic activity">
    <reaction evidence="1">
        <text>Hydrolysis of proteins and small molecule substrates at -Asn-|-Xaa- bonds.</text>
        <dbReference type="EC" id="3.4.22.34"/>
    </reaction>
</comment>
<dbReference type="GO" id="GO:0051603">
    <property type="term" value="P:proteolysis involved in protein catabolic process"/>
    <property type="evidence" value="ECO:0007669"/>
    <property type="project" value="TreeGrafter"/>
</dbReference>
<evidence type="ECO:0000313" key="10">
    <source>
        <dbReference type="EMBL" id="JAP85555.1"/>
    </source>
</evidence>
<proteinExistence type="inferred from homology"/>
<evidence type="ECO:0000256" key="5">
    <source>
        <dbReference type="ARBA" id="ARBA00022729"/>
    </source>
</evidence>
<dbReference type="Gene3D" id="1.10.132.130">
    <property type="match status" value="1"/>
</dbReference>
<organism evidence="10">
    <name type="scientific">Rhipicephalus appendiculatus</name>
    <name type="common">Brown ear tick</name>
    <dbReference type="NCBI Taxonomy" id="34631"/>
    <lineage>
        <taxon>Eukaryota</taxon>
        <taxon>Metazoa</taxon>
        <taxon>Ecdysozoa</taxon>
        <taxon>Arthropoda</taxon>
        <taxon>Chelicerata</taxon>
        <taxon>Arachnida</taxon>
        <taxon>Acari</taxon>
        <taxon>Parasitiformes</taxon>
        <taxon>Ixodida</taxon>
        <taxon>Ixodoidea</taxon>
        <taxon>Ixodidae</taxon>
        <taxon>Rhipicephalinae</taxon>
        <taxon>Rhipicephalus</taxon>
        <taxon>Rhipicephalus</taxon>
    </lineage>
</organism>
<dbReference type="InterPro" id="IPR001096">
    <property type="entry name" value="Peptidase_C13"/>
</dbReference>
<dbReference type="GO" id="GO:0004197">
    <property type="term" value="F:cysteine-type endopeptidase activity"/>
    <property type="evidence" value="ECO:0007669"/>
    <property type="project" value="UniProtKB-EC"/>
</dbReference>
<dbReference type="PANTHER" id="PTHR12000:SF42">
    <property type="entry name" value="LEGUMAIN"/>
    <property type="match status" value="1"/>
</dbReference>
<dbReference type="Pfam" id="PF20985">
    <property type="entry name" value="Legum_prodom"/>
    <property type="match status" value="1"/>
</dbReference>
<dbReference type="PRINTS" id="PR00776">
    <property type="entry name" value="HEMOGLOBNASE"/>
</dbReference>
<dbReference type="PIRSF" id="PIRSF019663">
    <property type="entry name" value="Legumain"/>
    <property type="match status" value="1"/>
</dbReference>
<evidence type="ECO:0000256" key="6">
    <source>
        <dbReference type="ARBA" id="ARBA00022801"/>
    </source>
</evidence>
<feature type="domain" description="Legumain prodomain" evidence="9">
    <location>
        <begin position="335"/>
        <end position="429"/>
    </location>
</feature>
<feature type="chain" id="PRO_5007286718" description="legumain" evidence="8">
    <location>
        <begin position="25"/>
        <end position="438"/>
    </location>
</feature>
<evidence type="ECO:0000256" key="1">
    <source>
        <dbReference type="ARBA" id="ARBA00000810"/>
    </source>
</evidence>
<dbReference type="AlphaFoldDB" id="A0A131Z466"/>
<dbReference type="InterPro" id="IPR048501">
    <property type="entry name" value="Legum_prodom"/>
</dbReference>
<name>A0A131Z466_RHIAP</name>
<protein>
    <recommendedName>
        <fullName evidence="3">legumain</fullName>
        <ecNumber evidence="3">3.4.22.34</ecNumber>
    </recommendedName>
</protein>
<accession>A0A131Z466</accession>
<dbReference type="CDD" id="cd21115">
    <property type="entry name" value="legumain_C"/>
    <property type="match status" value="1"/>
</dbReference>
<keyword evidence="7" id="KW-0788">Thiol protease</keyword>
<evidence type="ECO:0000256" key="2">
    <source>
        <dbReference type="ARBA" id="ARBA00009941"/>
    </source>
</evidence>
<evidence type="ECO:0000256" key="7">
    <source>
        <dbReference type="ARBA" id="ARBA00022807"/>
    </source>
</evidence>
<sequence length="438" mass="49164">MARPRCLFLGLAALAFTFAAVAKAANRAYNSDPKLWALLVASSKGYDNYRHQANIYHAYHVLHKHGIPNQRIVVMMYDDIANSSSNPYRGTVVNRPSGTDVYKGVPKDYTGDLVSPQNFLDILQGKKVKGGSGKVIASEATDHIFVNVVGLGAPGLIAFHNGTLHARPFVNVIKRMKTERKFAKMVIYVDASESGSMFDGLLPNDVNVYATTSANRHEPAYACYYDAYRKTFVGSVYSVNWMEHSDKKDLHRETLFDQFTMVRIETNTSHVMEFGDLSIGKLWLSEFQGAKKAIPVVLPKLAYDAVPSRDVPIAILRRKLAKAYNANDKKSLKEKLRRALLNRSFLKKKVDEIVSFLAQDNPHDADLLLTSRRRLTNFDCYEKAVDHFSDWCFNLSKNPYALEHLRVLVNMCDSSYKLSQILEAMDVSCAHPTVVGIA</sequence>
<dbReference type="Pfam" id="PF01650">
    <property type="entry name" value="Peptidase_C13"/>
    <property type="match status" value="1"/>
</dbReference>
<dbReference type="FunFam" id="3.40.50.1460:FF:000006">
    <property type="entry name" value="Legumain"/>
    <property type="match status" value="1"/>
</dbReference>
<keyword evidence="6" id="KW-0378">Hydrolase</keyword>
<dbReference type="GO" id="GO:0005773">
    <property type="term" value="C:vacuole"/>
    <property type="evidence" value="ECO:0007669"/>
    <property type="project" value="GOC"/>
</dbReference>
<evidence type="ECO:0000256" key="3">
    <source>
        <dbReference type="ARBA" id="ARBA00012628"/>
    </source>
</evidence>
<evidence type="ECO:0000259" key="9">
    <source>
        <dbReference type="Pfam" id="PF20985"/>
    </source>
</evidence>
<dbReference type="EMBL" id="GEDV01003002">
    <property type="protein sequence ID" value="JAP85555.1"/>
    <property type="molecule type" value="Transcribed_RNA"/>
</dbReference>
<comment type="similarity">
    <text evidence="2">Belongs to the peptidase C13 family.</text>
</comment>
<reference evidence="10" key="1">
    <citation type="journal article" date="2016" name="Ticks Tick Borne Dis.">
        <title>De novo assembly and annotation of the salivary gland transcriptome of Rhipicephalus appendiculatus male and female ticks during blood feeding.</title>
        <authorList>
            <person name="de Castro M.H."/>
            <person name="de Klerk D."/>
            <person name="Pienaar R."/>
            <person name="Latif A.A."/>
            <person name="Rees D.J."/>
            <person name="Mans B.J."/>
        </authorList>
    </citation>
    <scope>NUCLEOTIDE SEQUENCE</scope>
    <source>
        <tissue evidence="10">Salivary glands</tissue>
    </source>
</reference>
<dbReference type="GO" id="GO:0006624">
    <property type="term" value="P:vacuolar protein processing"/>
    <property type="evidence" value="ECO:0007669"/>
    <property type="project" value="TreeGrafter"/>
</dbReference>
<dbReference type="Gene3D" id="3.40.50.1460">
    <property type="match status" value="1"/>
</dbReference>
<dbReference type="InterPro" id="IPR046427">
    <property type="entry name" value="Legumain_prodom_sf"/>
</dbReference>
<keyword evidence="4" id="KW-0645">Protease</keyword>
<evidence type="ECO:0000256" key="8">
    <source>
        <dbReference type="SAM" id="SignalP"/>
    </source>
</evidence>
<keyword evidence="5 8" id="KW-0732">Signal</keyword>
<dbReference type="EC" id="3.4.22.34" evidence="3"/>
<dbReference type="PANTHER" id="PTHR12000">
    <property type="entry name" value="HEMOGLOBINASE FAMILY MEMBER"/>
    <property type="match status" value="1"/>
</dbReference>
<evidence type="ECO:0000256" key="4">
    <source>
        <dbReference type="ARBA" id="ARBA00022670"/>
    </source>
</evidence>